<dbReference type="Proteomes" id="UP000265520">
    <property type="component" value="Unassembled WGS sequence"/>
</dbReference>
<feature type="non-terminal residue" evidence="2">
    <location>
        <position position="1"/>
    </location>
</feature>
<evidence type="ECO:0000256" key="1">
    <source>
        <dbReference type="SAM" id="MobiDB-lite"/>
    </source>
</evidence>
<dbReference type="EMBL" id="LXQA010878381">
    <property type="protein sequence ID" value="MCI75260.1"/>
    <property type="molecule type" value="Genomic_DNA"/>
</dbReference>
<sequence length="33" mass="3435">TQPPLIPSESEQAYTGRGRSSDQVRSVASSVGS</sequence>
<accession>A0A392USE7</accession>
<feature type="compositionally biased region" description="Polar residues" evidence="1">
    <location>
        <begin position="21"/>
        <end position="33"/>
    </location>
</feature>
<comment type="caution">
    <text evidence="2">The sequence shown here is derived from an EMBL/GenBank/DDBJ whole genome shotgun (WGS) entry which is preliminary data.</text>
</comment>
<name>A0A392USE7_9FABA</name>
<dbReference type="AlphaFoldDB" id="A0A392USE7"/>
<feature type="region of interest" description="Disordered" evidence="1">
    <location>
        <begin position="1"/>
        <end position="33"/>
    </location>
</feature>
<proteinExistence type="predicted"/>
<organism evidence="2 3">
    <name type="scientific">Trifolium medium</name>
    <dbReference type="NCBI Taxonomy" id="97028"/>
    <lineage>
        <taxon>Eukaryota</taxon>
        <taxon>Viridiplantae</taxon>
        <taxon>Streptophyta</taxon>
        <taxon>Embryophyta</taxon>
        <taxon>Tracheophyta</taxon>
        <taxon>Spermatophyta</taxon>
        <taxon>Magnoliopsida</taxon>
        <taxon>eudicotyledons</taxon>
        <taxon>Gunneridae</taxon>
        <taxon>Pentapetalae</taxon>
        <taxon>rosids</taxon>
        <taxon>fabids</taxon>
        <taxon>Fabales</taxon>
        <taxon>Fabaceae</taxon>
        <taxon>Papilionoideae</taxon>
        <taxon>50 kb inversion clade</taxon>
        <taxon>NPAAA clade</taxon>
        <taxon>Hologalegina</taxon>
        <taxon>IRL clade</taxon>
        <taxon>Trifolieae</taxon>
        <taxon>Trifolium</taxon>
    </lineage>
</organism>
<evidence type="ECO:0000313" key="3">
    <source>
        <dbReference type="Proteomes" id="UP000265520"/>
    </source>
</evidence>
<evidence type="ECO:0000313" key="2">
    <source>
        <dbReference type="EMBL" id="MCI75260.1"/>
    </source>
</evidence>
<protein>
    <submittedName>
        <fullName evidence="2">Uncharacterized protein</fullName>
    </submittedName>
</protein>
<keyword evidence="3" id="KW-1185">Reference proteome</keyword>
<reference evidence="2 3" key="1">
    <citation type="journal article" date="2018" name="Front. Plant Sci.">
        <title>Red Clover (Trifolium pratense) and Zigzag Clover (T. medium) - A Picture of Genomic Similarities and Differences.</title>
        <authorList>
            <person name="Dluhosova J."/>
            <person name="Istvanek J."/>
            <person name="Nedelnik J."/>
            <person name="Repkova J."/>
        </authorList>
    </citation>
    <scope>NUCLEOTIDE SEQUENCE [LARGE SCALE GENOMIC DNA]</scope>
    <source>
        <strain evidence="3">cv. 10/8</strain>
        <tissue evidence="2">Leaf</tissue>
    </source>
</reference>